<dbReference type="Gene3D" id="3.40.1110.10">
    <property type="entry name" value="Calcium-transporting ATPase, cytoplasmic domain N"/>
    <property type="match status" value="1"/>
</dbReference>
<dbReference type="AlphaFoldDB" id="A0A8S0RLD4"/>
<name>A0A8S0RLD4_OLEEU</name>
<dbReference type="GO" id="GO:0000166">
    <property type="term" value="F:nucleotide binding"/>
    <property type="evidence" value="ECO:0007669"/>
    <property type="project" value="InterPro"/>
</dbReference>
<organism evidence="2 3">
    <name type="scientific">Olea europaea subsp. europaea</name>
    <dbReference type="NCBI Taxonomy" id="158383"/>
    <lineage>
        <taxon>Eukaryota</taxon>
        <taxon>Viridiplantae</taxon>
        <taxon>Streptophyta</taxon>
        <taxon>Embryophyta</taxon>
        <taxon>Tracheophyta</taxon>
        <taxon>Spermatophyta</taxon>
        <taxon>Magnoliopsida</taxon>
        <taxon>eudicotyledons</taxon>
        <taxon>Gunneridae</taxon>
        <taxon>Pentapetalae</taxon>
        <taxon>asterids</taxon>
        <taxon>lamiids</taxon>
        <taxon>Lamiales</taxon>
        <taxon>Oleaceae</taxon>
        <taxon>Oleeae</taxon>
        <taxon>Olea</taxon>
    </lineage>
</organism>
<keyword evidence="1" id="KW-0460">Magnesium</keyword>
<dbReference type="Gramene" id="OE9A088148T1">
    <property type="protein sequence ID" value="OE9A088148C1"/>
    <property type="gene ID" value="OE9A088148"/>
</dbReference>
<sequence>MAGMDVLCSDKTGALTLNKLRVNKSLIEVFVKGVDKEHLMLLAARALRVKNKDAIDATIVGILANPKEARAGTREVHFLPFNTVGKRTALTYIDSNGKWHRASKGDQLVIAKRRLGMGTNMYPSSLFLGQDKDESTAVLPVDELIEKADGFAWVFPGQFGLLCSLLGA</sequence>
<evidence type="ECO:0000256" key="1">
    <source>
        <dbReference type="ARBA" id="ARBA00022842"/>
    </source>
</evidence>
<evidence type="ECO:0000313" key="3">
    <source>
        <dbReference type="Proteomes" id="UP000594638"/>
    </source>
</evidence>
<keyword evidence="3" id="KW-1185">Reference proteome</keyword>
<gene>
    <name evidence="2" type="ORF">OLEA9_A088148</name>
</gene>
<dbReference type="Gene3D" id="3.40.50.1000">
    <property type="entry name" value="HAD superfamily/HAD-like"/>
    <property type="match status" value="2"/>
</dbReference>
<comment type="caution">
    <text evidence="2">The sequence shown here is derived from an EMBL/GenBank/DDBJ whole genome shotgun (WGS) entry which is preliminary data.</text>
</comment>
<protein>
    <submittedName>
        <fullName evidence="2">Plasma membrane H+-ATPase</fullName>
    </submittedName>
</protein>
<dbReference type="EMBL" id="CACTIH010003646">
    <property type="protein sequence ID" value="CAA2980425.1"/>
    <property type="molecule type" value="Genomic_DNA"/>
</dbReference>
<evidence type="ECO:0000313" key="2">
    <source>
        <dbReference type="EMBL" id="CAA2980425.1"/>
    </source>
</evidence>
<accession>A0A8S0RLD4</accession>
<dbReference type="SUPFAM" id="SSF81660">
    <property type="entry name" value="Metal cation-transporting ATPase, ATP-binding domain N"/>
    <property type="match status" value="1"/>
</dbReference>
<dbReference type="PANTHER" id="PTHR42861">
    <property type="entry name" value="CALCIUM-TRANSPORTING ATPASE"/>
    <property type="match status" value="1"/>
</dbReference>
<dbReference type="Proteomes" id="UP000594638">
    <property type="component" value="Unassembled WGS sequence"/>
</dbReference>
<reference evidence="2 3" key="1">
    <citation type="submission" date="2019-12" db="EMBL/GenBank/DDBJ databases">
        <authorList>
            <person name="Alioto T."/>
            <person name="Alioto T."/>
            <person name="Gomez Garrido J."/>
        </authorList>
    </citation>
    <scope>NUCLEOTIDE SEQUENCE [LARGE SCALE GENOMIC DNA]</scope>
</reference>
<dbReference type="InterPro" id="IPR023299">
    <property type="entry name" value="ATPase_P-typ_cyto_dom_N"/>
</dbReference>
<dbReference type="OrthoDB" id="1931203at2759"/>
<proteinExistence type="predicted"/>
<dbReference type="InterPro" id="IPR023214">
    <property type="entry name" value="HAD_sf"/>
</dbReference>